<reference evidence="3 4" key="1">
    <citation type="submission" date="2012-12" db="EMBL/GenBank/DDBJ databases">
        <title>The Genome Sequence of Bacillus cereus HuB4-4.</title>
        <authorList>
            <consortium name="The Broad Institute Genome Sequencing Platform"/>
            <consortium name="The Broad Institute Genome Sequencing Center for Infectious Disease"/>
            <person name="Feldgarden M."/>
            <person name="Van der Auwera G.A."/>
            <person name="Mahillon J."/>
            <person name="Duprez V."/>
            <person name="Timmery S."/>
            <person name="Mattelet C."/>
            <person name="Dierick K."/>
            <person name="Sun M."/>
            <person name="Yu Z."/>
            <person name="Zhu L."/>
            <person name="Hu X."/>
            <person name="Shank E.B."/>
            <person name="Swiecicka I."/>
            <person name="Hansen B.M."/>
            <person name="Andrup L."/>
            <person name="Walker B."/>
            <person name="Young S.K."/>
            <person name="Zeng Q."/>
            <person name="Gargeya S."/>
            <person name="Fitzgerald M."/>
            <person name="Haas B."/>
            <person name="Abouelleil A."/>
            <person name="Alvarado L."/>
            <person name="Arachchi H.M."/>
            <person name="Berlin A.M."/>
            <person name="Chapman S.B."/>
            <person name="Dewar J."/>
            <person name="Goldberg J."/>
            <person name="Griggs A."/>
            <person name="Gujja S."/>
            <person name="Hansen M."/>
            <person name="Howarth C."/>
            <person name="Imamovic A."/>
            <person name="Larimer J."/>
            <person name="McCowan C."/>
            <person name="Murphy C."/>
            <person name="Neiman D."/>
            <person name="Pearson M."/>
            <person name="Priest M."/>
            <person name="Roberts A."/>
            <person name="Saif S."/>
            <person name="Shea T."/>
            <person name="Sisk P."/>
            <person name="Sykes S."/>
            <person name="Wortman J."/>
            <person name="Nusbaum C."/>
            <person name="Birren B."/>
        </authorList>
    </citation>
    <scope>NUCLEOTIDE SEQUENCE [LARGE SCALE GENOMIC DNA]</scope>
    <source>
        <strain evidence="3 4">HuB4-4</strain>
    </source>
</reference>
<dbReference type="Gene3D" id="1.10.3290.10">
    <property type="entry name" value="Fido-like domain"/>
    <property type="match status" value="1"/>
</dbReference>
<dbReference type="SUPFAM" id="SSF140931">
    <property type="entry name" value="Fic-like"/>
    <property type="match status" value="1"/>
</dbReference>
<name>A0A9W5QWA0_BACCE</name>
<evidence type="ECO:0000259" key="2">
    <source>
        <dbReference type="PROSITE" id="PS51459"/>
    </source>
</evidence>
<dbReference type="AlphaFoldDB" id="A0A9W5QWA0"/>
<dbReference type="PANTHER" id="PTHR13504:SF38">
    <property type="entry name" value="FIDO DOMAIN-CONTAINING PROTEIN"/>
    <property type="match status" value="1"/>
</dbReference>
<evidence type="ECO:0000313" key="3">
    <source>
        <dbReference type="EMBL" id="EOP90886.1"/>
    </source>
</evidence>
<dbReference type="Pfam" id="PF02661">
    <property type="entry name" value="Fic"/>
    <property type="match status" value="1"/>
</dbReference>
<dbReference type="Proteomes" id="UP000014009">
    <property type="component" value="Unassembled WGS sequence"/>
</dbReference>
<dbReference type="PROSITE" id="PS51459">
    <property type="entry name" value="FIDO"/>
    <property type="match status" value="1"/>
</dbReference>
<feature type="domain" description="Fido" evidence="2">
    <location>
        <begin position="109"/>
        <end position="270"/>
    </location>
</feature>
<dbReference type="PANTHER" id="PTHR13504">
    <property type="entry name" value="FIDO DOMAIN-CONTAINING PROTEIN DDB_G0283145"/>
    <property type="match status" value="1"/>
</dbReference>
<dbReference type="InterPro" id="IPR040198">
    <property type="entry name" value="Fido_containing"/>
</dbReference>
<comment type="caution">
    <text evidence="3">The sequence shown here is derived from an EMBL/GenBank/DDBJ whole genome shotgun (WGS) entry which is preliminary data.</text>
</comment>
<dbReference type="RefSeq" id="WP_016098230.1">
    <property type="nucleotide sequence ID" value="NZ_KB976537.1"/>
</dbReference>
<evidence type="ECO:0000256" key="1">
    <source>
        <dbReference type="SAM" id="Coils"/>
    </source>
</evidence>
<dbReference type="EMBL" id="AHEF01000041">
    <property type="protein sequence ID" value="EOP90886.1"/>
    <property type="molecule type" value="Genomic_DNA"/>
</dbReference>
<feature type="coiled-coil region" evidence="1">
    <location>
        <begin position="11"/>
        <end position="38"/>
    </location>
</feature>
<gene>
    <name evidence="3" type="ORF">IGM_02148</name>
</gene>
<accession>A0A9W5QWA0</accession>
<keyword evidence="1" id="KW-0175">Coiled coil</keyword>
<organism evidence="3 4">
    <name type="scientific">Bacillus cereus HuB4-4</name>
    <dbReference type="NCBI Taxonomy" id="1053211"/>
    <lineage>
        <taxon>Bacteria</taxon>
        <taxon>Bacillati</taxon>
        <taxon>Bacillota</taxon>
        <taxon>Bacilli</taxon>
        <taxon>Bacillales</taxon>
        <taxon>Bacillaceae</taxon>
        <taxon>Bacillus</taxon>
        <taxon>Bacillus cereus group</taxon>
    </lineage>
</organism>
<sequence>MRNFFDDKYRNIELKRKLINLISEISELKGKLSAYQEQNPDIFNSLEKIIPLHYIKNFTTTYENIKVTNKRLKVLILDDIVPQNISEDAVFCYYKTLSFVHKNFCTILINPATIQELHFQLIHYITSDSAKWREKPFIIPGIPEHGMHLNSYQIPPHELIPQFMEQLCDQYNSLNTSKGLHSLLLIARFILNFYCIVPFNQGNIRLALMLMQLLLIKNGHTFVKYVCLDKYIKKNESEYYNSIYKSSVNWYCEEHNSSFWLKTFLTIILEAYKDLHNTVLDSICKHTKVERIQDFILKQKQPFTKESIRNVYPDIAESTISKALNSLQLYGHIKLVTKGRNASWIRIKP</sequence>
<dbReference type="InterPro" id="IPR036597">
    <property type="entry name" value="Fido-like_dom_sf"/>
</dbReference>
<dbReference type="InterPro" id="IPR003812">
    <property type="entry name" value="Fido"/>
</dbReference>
<proteinExistence type="predicted"/>
<protein>
    <recommendedName>
        <fullName evidence="2">Fido domain-containing protein</fullName>
    </recommendedName>
</protein>
<evidence type="ECO:0000313" key="4">
    <source>
        <dbReference type="Proteomes" id="UP000014009"/>
    </source>
</evidence>